<evidence type="ECO:0000313" key="5">
    <source>
        <dbReference type="Proteomes" id="UP000295334"/>
    </source>
</evidence>
<keyword evidence="1 4" id="KW-0489">Methyltransferase</keyword>
<dbReference type="CDD" id="cd18097">
    <property type="entry name" value="SpoU-like"/>
    <property type="match status" value="1"/>
</dbReference>
<dbReference type="Gene3D" id="3.40.1280.10">
    <property type="match status" value="1"/>
</dbReference>
<proteinExistence type="predicted"/>
<dbReference type="PANTHER" id="PTHR46429">
    <property type="entry name" value="23S RRNA (GUANOSINE-2'-O-)-METHYLTRANSFERASE RLMB"/>
    <property type="match status" value="1"/>
</dbReference>
<dbReference type="GO" id="GO:0032259">
    <property type="term" value="P:methylation"/>
    <property type="evidence" value="ECO:0007669"/>
    <property type="project" value="UniProtKB-KW"/>
</dbReference>
<dbReference type="InterPro" id="IPR029026">
    <property type="entry name" value="tRNA_m1G_MTases_N"/>
</dbReference>
<name>A0A4R1BJE3_9BACT</name>
<dbReference type="InterPro" id="IPR029028">
    <property type="entry name" value="Alpha/beta_knot_MTases"/>
</dbReference>
<keyword evidence="2 4" id="KW-0808">Transferase</keyword>
<dbReference type="OrthoDB" id="9795352at2"/>
<organism evidence="4 5">
    <name type="scientific">Flaviaesturariibacter flavus</name>
    <dbReference type="NCBI Taxonomy" id="2502780"/>
    <lineage>
        <taxon>Bacteria</taxon>
        <taxon>Pseudomonadati</taxon>
        <taxon>Bacteroidota</taxon>
        <taxon>Chitinophagia</taxon>
        <taxon>Chitinophagales</taxon>
        <taxon>Chitinophagaceae</taxon>
        <taxon>Flaviaestuariibacter</taxon>
    </lineage>
</organism>
<dbReference type="InterPro" id="IPR004441">
    <property type="entry name" value="rRNA_MeTrfase_TrmH"/>
</dbReference>
<evidence type="ECO:0000259" key="3">
    <source>
        <dbReference type="Pfam" id="PF00588"/>
    </source>
</evidence>
<dbReference type="EMBL" id="SJZI01000008">
    <property type="protein sequence ID" value="TCJ17436.1"/>
    <property type="molecule type" value="Genomic_DNA"/>
</dbReference>
<protein>
    <submittedName>
        <fullName evidence="4">TrmH family RNA methyltransferase</fullName>
    </submittedName>
</protein>
<dbReference type="Pfam" id="PF00588">
    <property type="entry name" value="SpoU_methylase"/>
    <property type="match status" value="1"/>
</dbReference>
<dbReference type="RefSeq" id="WP_131447238.1">
    <property type="nucleotide sequence ID" value="NZ_SJZI01000008.1"/>
</dbReference>
<dbReference type="GO" id="GO:0006396">
    <property type="term" value="P:RNA processing"/>
    <property type="evidence" value="ECO:0007669"/>
    <property type="project" value="InterPro"/>
</dbReference>
<evidence type="ECO:0000256" key="2">
    <source>
        <dbReference type="ARBA" id="ARBA00022679"/>
    </source>
</evidence>
<comment type="caution">
    <text evidence="4">The sequence shown here is derived from an EMBL/GenBank/DDBJ whole genome shotgun (WGS) entry which is preliminary data.</text>
</comment>
<dbReference type="InterPro" id="IPR001537">
    <property type="entry name" value="SpoU_MeTrfase"/>
</dbReference>
<evidence type="ECO:0000313" key="4">
    <source>
        <dbReference type="EMBL" id="TCJ17436.1"/>
    </source>
</evidence>
<gene>
    <name evidence="4" type="ORF">EPD60_04395</name>
</gene>
<sequence>MRKLSTEELNRLSVDEFKAAEKLPVIAVMENVRSAYNVGSLFRTADAFRLEAVYLVGYTAFPPHKEIRKTALGAEDTVSWKHFRPVEGALADLRAQGYRIYAVEQAEGSRMLQELSVAPGEKIAVVFGNEVTGVEQSTIAQCDGCIEIPQLGMKHSLNVATAAGVVLWEIVRGHLKNFQ</sequence>
<dbReference type="GO" id="GO:0005829">
    <property type="term" value="C:cytosol"/>
    <property type="evidence" value="ECO:0007669"/>
    <property type="project" value="TreeGrafter"/>
</dbReference>
<reference evidence="4 5" key="1">
    <citation type="submission" date="2019-03" db="EMBL/GenBank/DDBJ databases">
        <authorList>
            <person name="Kim M.K.M."/>
        </authorList>
    </citation>
    <scope>NUCLEOTIDE SEQUENCE [LARGE SCALE GENOMIC DNA]</scope>
    <source>
        <strain evidence="4 5">17J68-12</strain>
    </source>
</reference>
<dbReference type="PANTHER" id="PTHR46429:SF1">
    <property type="entry name" value="23S RRNA (GUANOSINE-2'-O-)-METHYLTRANSFERASE RLMB"/>
    <property type="match status" value="1"/>
</dbReference>
<dbReference type="AlphaFoldDB" id="A0A4R1BJE3"/>
<evidence type="ECO:0000256" key="1">
    <source>
        <dbReference type="ARBA" id="ARBA00022603"/>
    </source>
</evidence>
<dbReference type="GO" id="GO:0008173">
    <property type="term" value="F:RNA methyltransferase activity"/>
    <property type="evidence" value="ECO:0007669"/>
    <property type="project" value="InterPro"/>
</dbReference>
<dbReference type="Proteomes" id="UP000295334">
    <property type="component" value="Unassembled WGS sequence"/>
</dbReference>
<keyword evidence="5" id="KW-1185">Reference proteome</keyword>
<dbReference type="SUPFAM" id="SSF75217">
    <property type="entry name" value="alpha/beta knot"/>
    <property type="match status" value="1"/>
</dbReference>
<feature type="domain" description="tRNA/rRNA methyltransferase SpoU type" evidence="3">
    <location>
        <begin position="25"/>
        <end position="168"/>
    </location>
</feature>
<dbReference type="GO" id="GO:0003723">
    <property type="term" value="F:RNA binding"/>
    <property type="evidence" value="ECO:0007669"/>
    <property type="project" value="InterPro"/>
</dbReference>
<accession>A0A4R1BJE3</accession>